<dbReference type="AlphaFoldDB" id="A0A1Y1X7L7"/>
<protein>
    <submittedName>
        <fullName evidence="1">Uncharacterized protein</fullName>
    </submittedName>
</protein>
<organism evidence="1 2">
    <name type="scientific">Anaeromyces robustus</name>
    <dbReference type="NCBI Taxonomy" id="1754192"/>
    <lineage>
        <taxon>Eukaryota</taxon>
        <taxon>Fungi</taxon>
        <taxon>Fungi incertae sedis</taxon>
        <taxon>Chytridiomycota</taxon>
        <taxon>Chytridiomycota incertae sedis</taxon>
        <taxon>Neocallimastigomycetes</taxon>
        <taxon>Neocallimastigales</taxon>
        <taxon>Neocallimastigaceae</taxon>
        <taxon>Anaeromyces</taxon>
    </lineage>
</organism>
<reference evidence="1 2" key="1">
    <citation type="submission" date="2016-08" db="EMBL/GenBank/DDBJ databases">
        <title>A Parts List for Fungal Cellulosomes Revealed by Comparative Genomics.</title>
        <authorList>
            <consortium name="DOE Joint Genome Institute"/>
            <person name="Haitjema C.H."/>
            <person name="Gilmore S.P."/>
            <person name="Henske J.K."/>
            <person name="Solomon K.V."/>
            <person name="De Groot R."/>
            <person name="Kuo A."/>
            <person name="Mondo S.J."/>
            <person name="Salamov A.A."/>
            <person name="Labutti K."/>
            <person name="Zhao Z."/>
            <person name="Chiniquy J."/>
            <person name="Barry K."/>
            <person name="Brewer H.M."/>
            <person name="Purvine S.O."/>
            <person name="Wright A.T."/>
            <person name="Boxma B."/>
            <person name="Van Alen T."/>
            <person name="Hackstein J.H."/>
            <person name="Baker S.E."/>
            <person name="Grigoriev I.V."/>
            <person name="O'Malley M.A."/>
        </authorList>
    </citation>
    <scope>NUCLEOTIDE SEQUENCE [LARGE SCALE GENOMIC DNA]</scope>
    <source>
        <strain evidence="1 2">S4</strain>
    </source>
</reference>
<evidence type="ECO:0000313" key="1">
    <source>
        <dbReference type="EMBL" id="ORX81753.1"/>
    </source>
</evidence>
<reference evidence="1 2" key="2">
    <citation type="submission" date="2016-08" db="EMBL/GenBank/DDBJ databases">
        <title>Pervasive Adenine N6-methylation of Active Genes in Fungi.</title>
        <authorList>
            <consortium name="DOE Joint Genome Institute"/>
            <person name="Mondo S.J."/>
            <person name="Dannebaum R.O."/>
            <person name="Kuo R.C."/>
            <person name="Labutti K."/>
            <person name="Haridas S."/>
            <person name="Kuo A."/>
            <person name="Salamov A."/>
            <person name="Ahrendt S.R."/>
            <person name="Lipzen A."/>
            <person name="Sullivan W."/>
            <person name="Andreopoulos W.B."/>
            <person name="Clum A."/>
            <person name="Lindquist E."/>
            <person name="Daum C."/>
            <person name="Ramamoorthy G.K."/>
            <person name="Gryganskyi A."/>
            <person name="Culley D."/>
            <person name="Magnuson J.K."/>
            <person name="James T.Y."/>
            <person name="O'Malley M.A."/>
            <person name="Stajich J.E."/>
            <person name="Spatafora J.W."/>
            <person name="Visel A."/>
            <person name="Grigoriev I.V."/>
        </authorList>
    </citation>
    <scope>NUCLEOTIDE SEQUENCE [LARGE SCALE GENOMIC DNA]</scope>
    <source>
        <strain evidence="1 2">S4</strain>
    </source>
</reference>
<comment type="caution">
    <text evidence="1">The sequence shown here is derived from an EMBL/GenBank/DDBJ whole genome shotgun (WGS) entry which is preliminary data.</text>
</comment>
<accession>A0A1Y1X7L7</accession>
<dbReference type="Proteomes" id="UP000193944">
    <property type="component" value="Unassembled WGS sequence"/>
</dbReference>
<evidence type="ECO:0000313" key="2">
    <source>
        <dbReference type="Proteomes" id="UP000193944"/>
    </source>
</evidence>
<proteinExistence type="predicted"/>
<dbReference type="EMBL" id="MCFG01000112">
    <property type="protein sequence ID" value="ORX81753.1"/>
    <property type="molecule type" value="Genomic_DNA"/>
</dbReference>
<gene>
    <name evidence="1" type="ORF">BCR32DRAFT_327204</name>
</gene>
<name>A0A1Y1X7L7_9FUNG</name>
<sequence length="135" mass="16013">MPYTIKKIVEPSSFQAVPRESEYRRMAEMEENLDILLKIASLAKRNGYFEAFNIALEKMEAKSDMDFVVSHLMRFTIKRNPERLNKIACYRNREMMYLLLDLLRAKIPSLKTRKDKRVCKKFYRMFCSGIAKITS</sequence>
<keyword evidence="2" id="KW-1185">Reference proteome</keyword>